<reference evidence="1 2" key="2">
    <citation type="submission" date="2016-03" db="EMBL/GenBank/DDBJ databases">
        <title>New uncultured bacterium of the family Gallionellaceae from acid mine drainage: description and reconstruction of genome based on metagenomic analysis of microbial community.</title>
        <authorList>
            <person name="Kadnikov V."/>
            <person name="Ivasenko D."/>
            <person name="Beletsky A."/>
            <person name="Mardanov A."/>
            <person name="Danilova E."/>
            <person name="Pimenov N."/>
            <person name="Karnachuk O."/>
            <person name="Ravin N."/>
        </authorList>
    </citation>
    <scope>NUCLEOTIDE SEQUENCE [LARGE SCALE GENOMIC DNA]</scope>
    <source>
        <strain evidence="1">ShG14-8</strain>
    </source>
</reference>
<name>A0A139BQT2_9PROT</name>
<dbReference type="EMBL" id="LSLI01000082">
    <property type="protein sequence ID" value="KXS31329.1"/>
    <property type="molecule type" value="Genomic_DNA"/>
</dbReference>
<proteinExistence type="predicted"/>
<dbReference type="Proteomes" id="UP000070578">
    <property type="component" value="Unassembled WGS sequence"/>
</dbReference>
<protein>
    <submittedName>
        <fullName evidence="1">Uncharacterized protein</fullName>
    </submittedName>
</protein>
<organism evidence="1 2">
    <name type="scientific">Candidatus Gallionella acididurans</name>
    <dbReference type="NCBI Taxonomy" id="1796491"/>
    <lineage>
        <taxon>Bacteria</taxon>
        <taxon>Pseudomonadati</taxon>
        <taxon>Pseudomonadota</taxon>
        <taxon>Betaproteobacteria</taxon>
        <taxon>Nitrosomonadales</taxon>
        <taxon>Gallionellaceae</taxon>
        <taxon>Gallionella</taxon>
    </lineage>
</organism>
<reference evidence="1 2" key="1">
    <citation type="submission" date="2016-02" db="EMBL/GenBank/DDBJ databases">
        <authorList>
            <person name="Wen L."/>
            <person name="He K."/>
            <person name="Yang H."/>
        </authorList>
    </citation>
    <scope>NUCLEOTIDE SEQUENCE [LARGE SCALE GENOMIC DNA]</scope>
    <source>
        <strain evidence="1">ShG14-8</strain>
    </source>
</reference>
<comment type="caution">
    <text evidence="1">The sequence shown here is derived from an EMBL/GenBank/DDBJ whole genome shotgun (WGS) entry which is preliminary data.</text>
</comment>
<sequence>MYLQQLHLDFILGGIMENRTSVKLVTYAFVTSLLFLGCPDRRSSDEIADEASAEDLSIHQEYDADSMPAYYDPR</sequence>
<accession>A0A139BQT2</accession>
<gene>
    <name evidence="1" type="ORF">AWT59_2560</name>
</gene>
<dbReference type="AlphaFoldDB" id="A0A139BQT2"/>
<evidence type="ECO:0000313" key="1">
    <source>
        <dbReference type="EMBL" id="KXS31329.1"/>
    </source>
</evidence>
<evidence type="ECO:0000313" key="2">
    <source>
        <dbReference type="Proteomes" id="UP000070578"/>
    </source>
</evidence>